<evidence type="ECO:0000256" key="1">
    <source>
        <dbReference type="ARBA" id="ARBA00004429"/>
    </source>
</evidence>
<name>A0ABT6END3_9PAST</name>
<dbReference type="PANTHER" id="PTHR22777">
    <property type="entry name" value="HEMOLYSIN-RELATED"/>
    <property type="match status" value="1"/>
</dbReference>
<comment type="function">
    <text evidence="10">Involved in cadaverine and putrescine tolerance in stationary phase. May facilitate the efflux of both cadaverine and putrescine from the cytoplasm, reducing potentially toxic levels under certain stress conditions.</text>
</comment>
<evidence type="ECO:0000259" key="17">
    <source>
        <dbReference type="PROSITE" id="PS51846"/>
    </source>
</evidence>
<evidence type="ECO:0000256" key="5">
    <source>
        <dbReference type="ARBA" id="ARBA00022692"/>
    </source>
</evidence>
<evidence type="ECO:0000256" key="14">
    <source>
        <dbReference type="PROSITE-ProRule" id="PRU01193"/>
    </source>
</evidence>
<dbReference type="PROSITE" id="PS51371">
    <property type="entry name" value="CBS"/>
    <property type="match status" value="2"/>
</dbReference>
<organism evidence="18 19">
    <name type="scientific">Exercitatus varius</name>
    <dbReference type="NCBI Taxonomy" id="67857"/>
    <lineage>
        <taxon>Bacteria</taxon>
        <taxon>Pseudomonadati</taxon>
        <taxon>Pseudomonadota</taxon>
        <taxon>Gammaproteobacteria</taxon>
        <taxon>Pasteurellales</taxon>
        <taxon>Pasteurellaceae</taxon>
        <taxon>Exercitatus</taxon>
    </lineage>
</organism>
<feature type="transmembrane region" description="Helical" evidence="15">
    <location>
        <begin position="136"/>
        <end position="158"/>
    </location>
</feature>
<evidence type="ECO:0000256" key="2">
    <source>
        <dbReference type="ARBA" id="ARBA00022448"/>
    </source>
</evidence>
<dbReference type="InterPro" id="IPR036318">
    <property type="entry name" value="FAD-bd_PCMH-like_sf"/>
</dbReference>
<evidence type="ECO:0000256" key="11">
    <source>
        <dbReference type="ARBA" id="ARBA00038280"/>
    </source>
</evidence>
<keyword evidence="4" id="KW-0997">Cell inner membrane</keyword>
<dbReference type="RefSeq" id="WP_202937001.1">
    <property type="nucleotide sequence ID" value="NZ_JARQTX010000001.1"/>
</dbReference>
<dbReference type="Gene3D" id="3.10.580.10">
    <property type="entry name" value="CBS-domain"/>
    <property type="match status" value="1"/>
</dbReference>
<dbReference type="InterPro" id="IPR044751">
    <property type="entry name" value="Ion_transp-like_CBS"/>
</dbReference>
<evidence type="ECO:0000256" key="15">
    <source>
        <dbReference type="SAM" id="Phobius"/>
    </source>
</evidence>
<evidence type="ECO:0000256" key="10">
    <source>
        <dbReference type="ARBA" id="ARBA00037177"/>
    </source>
</evidence>
<dbReference type="SUPFAM" id="SSF56176">
    <property type="entry name" value="FAD-binding/transporter-associated domain-like"/>
    <property type="match status" value="1"/>
</dbReference>
<evidence type="ECO:0000313" key="19">
    <source>
        <dbReference type="Proteomes" id="UP001216057"/>
    </source>
</evidence>
<evidence type="ECO:0000256" key="12">
    <source>
        <dbReference type="ARBA" id="ARBA00039818"/>
    </source>
</evidence>
<dbReference type="Pfam" id="PF00571">
    <property type="entry name" value="CBS"/>
    <property type="match status" value="2"/>
</dbReference>
<dbReference type="SMART" id="SM00116">
    <property type="entry name" value="CBS"/>
    <property type="match status" value="2"/>
</dbReference>
<evidence type="ECO:0000256" key="7">
    <source>
        <dbReference type="ARBA" id="ARBA00022989"/>
    </source>
</evidence>
<dbReference type="Pfam" id="PF03471">
    <property type="entry name" value="CorC_HlyC"/>
    <property type="match status" value="1"/>
</dbReference>
<feature type="domain" description="CNNM transmembrane" evidence="17">
    <location>
        <begin position="1"/>
        <end position="201"/>
    </location>
</feature>
<dbReference type="Pfam" id="PF01595">
    <property type="entry name" value="CNNM"/>
    <property type="match status" value="1"/>
</dbReference>
<keyword evidence="5 14" id="KW-0812">Transmembrane</keyword>
<dbReference type="PANTHER" id="PTHR22777:SF16">
    <property type="entry name" value="POLYAMINE EXPORT PROTEIN"/>
    <property type="match status" value="1"/>
</dbReference>
<dbReference type="SUPFAM" id="SSF54631">
    <property type="entry name" value="CBS-domain pair"/>
    <property type="match status" value="1"/>
</dbReference>
<proteinExistence type="inferred from homology"/>
<keyword evidence="8 13" id="KW-0129">CBS domain</keyword>
<evidence type="ECO:0000256" key="4">
    <source>
        <dbReference type="ARBA" id="ARBA00022519"/>
    </source>
</evidence>
<dbReference type="InterPro" id="IPR000644">
    <property type="entry name" value="CBS_dom"/>
</dbReference>
<keyword evidence="19" id="KW-1185">Reference proteome</keyword>
<reference evidence="18 19" key="1">
    <citation type="submission" date="2023-03" db="EMBL/GenBank/DDBJ databases">
        <title>Classification of Bisgaard taxon 6 and taxon 10 as Exercitatus varius gen. nov., spec. nov.</title>
        <authorList>
            <person name="Christensen H."/>
        </authorList>
    </citation>
    <scope>NUCLEOTIDE SEQUENCE [LARGE SCALE GENOMIC DNA]</scope>
    <source>
        <strain evidence="18 19">23350_01</strain>
    </source>
</reference>
<comment type="subcellular location">
    <subcellularLocation>
        <location evidence="1">Cell inner membrane</location>
        <topology evidence="1">Multi-pass membrane protein</topology>
    </subcellularLocation>
</comment>
<feature type="transmembrane region" description="Helical" evidence="15">
    <location>
        <begin position="102"/>
        <end position="124"/>
    </location>
</feature>
<evidence type="ECO:0000313" key="18">
    <source>
        <dbReference type="EMBL" id="MDG2945042.1"/>
    </source>
</evidence>
<dbReference type="SMART" id="SM01091">
    <property type="entry name" value="CorC_HlyC"/>
    <property type="match status" value="1"/>
</dbReference>
<evidence type="ECO:0000256" key="8">
    <source>
        <dbReference type="ARBA" id="ARBA00023122"/>
    </source>
</evidence>
<keyword evidence="3" id="KW-1003">Cell membrane</keyword>
<dbReference type="Gene3D" id="3.30.465.10">
    <property type="match status" value="1"/>
</dbReference>
<dbReference type="Proteomes" id="UP001216057">
    <property type="component" value="Unassembled WGS sequence"/>
</dbReference>
<evidence type="ECO:0000259" key="16">
    <source>
        <dbReference type="PROSITE" id="PS51371"/>
    </source>
</evidence>
<feature type="transmembrane region" description="Helical" evidence="15">
    <location>
        <begin position="59"/>
        <end position="82"/>
    </location>
</feature>
<dbReference type="InterPro" id="IPR002550">
    <property type="entry name" value="CNNM"/>
</dbReference>
<dbReference type="InterPro" id="IPR005170">
    <property type="entry name" value="Transptr-assoc_dom"/>
</dbReference>
<dbReference type="PROSITE" id="PS51846">
    <property type="entry name" value="CNNM"/>
    <property type="match status" value="1"/>
</dbReference>
<dbReference type="CDD" id="cd04590">
    <property type="entry name" value="CBS_pair_CorC_HlyC_assoc"/>
    <property type="match status" value="1"/>
</dbReference>
<protein>
    <recommendedName>
        <fullName evidence="12">Polyamine export protein</fullName>
    </recommendedName>
</protein>
<keyword evidence="9 14" id="KW-0472">Membrane</keyword>
<feature type="domain" description="CBS" evidence="16">
    <location>
        <begin position="220"/>
        <end position="279"/>
    </location>
</feature>
<keyword evidence="2" id="KW-0813">Transport</keyword>
<accession>A0ABT6END3</accession>
<keyword evidence="7 14" id="KW-1133">Transmembrane helix</keyword>
<evidence type="ECO:0000256" key="6">
    <source>
        <dbReference type="ARBA" id="ARBA00022737"/>
    </source>
</evidence>
<sequence>MGLFEAIVIIFLLIAISAVISSAEISLAGARRLKLQALANEGNTKAEQVLKLQEKPGRFITVVQIGLNMVAILSGVIGESALNPYIAHALRTYTHLSDGAVLSLASWLAFAVVTFSFILIADLIPKRIAMTYPEAVALRTVGIMQVCIFVFSPLVWIFDTLANGIFRLLRISTVREDNMTSEDIVAVVEAGAESGVLKAQEHYLIENIFDMQQRTVTSTMTTRENIVFLDRTFDRAKVLETLSSDSHSKLPVCDGGLDKILGYVESHDLLSYYLKGEDNISLTDGRLLRKPVFIPDTLSLYEVLELFKSAGEDFAVIVNEYALVVGIVTLNDVMSIVMGELVSSEEEQIVRRDETSWLIDGATPLEDVMRALDIEAFPDWENYETIAGFMMYMLRKIPKKTDFVLYDKYKFEIIDTDNFKIDQLLVSLRTDLEQ</sequence>
<evidence type="ECO:0000256" key="13">
    <source>
        <dbReference type="PROSITE-ProRule" id="PRU00703"/>
    </source>
</evidence>
<comment type="similarity">
    <text evidence="11">Belongs to the UPF0053 family. PaeA subfamily.</text>
</comment>
<evidence type="ECO:0000256" key="3">
    <source>
        <dbReference type="ARBA" id="ARBA00022475"/>
    </source>
</evidence>
<evidence type="ECO:0000256" key="9">
    <source>
        <dbReference type="ARBA" id="ARBA00023136"/>
    </source>
</evidence>
<dbReference type="InterPro" id="IPR016169">
    <property type="entry name" value="FAD-bd_PCMH_sub2"/>
</dbReference>
<dbReference type="InterPro" id="IPR046342">
    <property type="entry name" value="CBS_dom_sf"/>
</dbReference>
<gene>
    <name evidence="18" type="ORF">P7M32_01125</name>
</gene>
<feature type="transmembrane region" description="Helical" evidence="15">
    <location>
        <begin position="6"/>
        <end position="27"/>
    </location>
</feature>
<keyword evidence="6" id="KW-0677">Repeat</keyword>
<comment type="caution">
    <text evidence="18">The sequence shown here is derived from an EMBL/GenBank/DDBJ whole genome shotgun (WGS) entry which is preliminary data.</text>
</comment>
<dbReference type="EMBL" id="JARQTX010000001">
    <property type="protein sequence ID" value="MDG2945042.1"/>
    <property type="molecule type" value="Genomic_DNA"/>
</dbReference>
<feature type="domain" description="CBS" evidence="16">
    <location>
        <begin position="287"/>
        <end position="344"/>
    </location>
</feature>